<dbReference type="GO" id="GO:0016757">
    <property type="term" value="F:glycosyltransferase activity"/>
    <property type="evidence" value="ECO:0007669"/>
    <property type="project" value="InterPro"/>
</dbReference>
<protein>
    <submittedName>
        <fullName evidence="3">Glycosyl transferase</fullName>
    </submittedName>
</protein>
<keyword evidence="6" id="KW-1185">Reference proteome</keyword>
<dbReference type="CDD" id="cd03801">
    <property type="entry name" value="GT4_PimA-like"/>
    <property type="match status" value="1"/>
</dbReference>
<evidence type="ECO:0000313" key="3">
    <source>
        <dbReference type="EMBL" id="GED56764.1"/>
    </source>
</evidence>
<dbReference type="Proteomes" id="UP000319498">
    <property type="component" value="Unassembled WGS sequence"/>
</dbReference>
<dbReference type="InterPro" id="IPR001296">
    <property type="entry name" value="Glyco_trans_1"/>
</dbReference>
<dbReference type="PANTHER" id="PTHR12526">
    <property type="entry name" value="GLYCOSYLTRANSFERASE"/>
    <property type="match status" value="1"/>
</dbReference>
<dbReference type="SUPFAM" id="SSF53756">
    <property type="entry name" value="UDP-Glycosyltransferase/glycogen phosphorylase"/>
    <property type="match status" value="1"/>
</dbReference>
<comment type="caution">
    <text evidence="4">The sequence shown here is derived from an EMBL/GenBank/DDBJ whole genome shotgun (WGS) entry which is preliminary data.</text>
</comment>
<evidence type="ECO:0000313" key="6">
    <source>
        <dbReference type="Proteomes" id="UP000319498"/>
    </source>
</evidence>
<organism evidence="4 5">
    <name type="scientific">Brevibacillus formosus</name>
    <dbReference type="NCBI Taxonomy" id="54913"/>
    <lineage>
        <taxon>Bacteria</taxon>
        <taxon>Bacillati</taxon>
        <taxon>Bacillota</taxon>
        <taxon>Bacilli</taxon>
        <taxon>Bacillales</taxon>
        <taxon>Paenibacillaceae</taxon>
        <taxon>Brevibacillus</taxon>
    </lineage>
</organism>
<gene>
    <name evidence="3" type="primary">rfaG</name>
    <name evidence="4" type="ORF">AA984_10735</name>
    <name evidence="3" type="ORF">BFO01nite_08960</name>
</gene>
<evidence type="ECO:0000259" key="2">
    <source>
        <dbReference type="Pfam" id="PF13439"/>
    </source>
</evidence>
<dbReference type="PANTHER" id="PTHR12526:SF630">
    <property type="entry name" value="GLYCOSYLTRANSFERASE"/>
    <property type="match status" value="1"/>
</dbReference>
<dbReference type="Proteomes" id="UP000035218">
    <property type="component" value="Unassembled WGS sequence"/>
</dbReference>
<dbReference type="Pfam" id="PF00534">
    <property type="entry name" value="Glycos_transf_1"/>
    <property type="match status" value="1"/>
</dbReference>
<dbReference type="RefSeq" id="WP_047069775.1">
    <property type="nucleotide sequence ID" value="NZ_BJOL01000005.1"/>
</dbReference>
<dbReference type="AlphaFoldDB" id="A0A837KMT3"/>
<dbReference type="GeneID" id="87585547"/>
<dbReference type="Pfam" id="PF13439">
    <property type="entry name" value="Glyco_transf_4"/>
    <property type="match status" value="1"/>
</dbReference>
<reference evidence="4 5" key="1">
    <citation type="submission" date="2015-05" db="EMBL/GenBank/DDBJ databases">
        <title>Genome sequencing project for genomic taxonomy and phylogenomics of Bacillus-like bacteria.</title>
        <authorList>
            <person name="Liu B."/>
            <person name="Wang J."/>
            <person name="Zhu Y."/>
            <person name="Liu G."/>
            <person name="Chen Q."/>
            <person name="Chen Z."/>
            <person name="Lan J."/>
            <person name="Che J."/>
            <person name="Ge C."/>
            <person name="Shi H."/>
            <person name="Pan Z."/>
            <person name="Liu X."/>
        </authorList>
    </citation>
    <scope>NUCLEOTIDE SEQUENCE [LARGE SCALE GENOMIC DNA]</scope>
    <source>
        <strain evidence="4 5">DSM 9885</strain>
    </source>
</reference>
<accession>A0A837KMT3</accession>
<proteinExistence type="predicted"/>
<dbReference type="Gene3D" id="3.40.50.2000">
    <property type="entry name" value="Glycogen Phosphorylase B"/>
    <property type="match status" value="2"/>
</dbReference>
<feature type="domain" description="Glycosyl transferase family 1" evidence="1">
    <location>
        <begin position="179"/>
        <end position="334"/>
    </location>
</feature>
<feature type="domain" description="Glycosyltransferase subfamily 4-like N-terminal" evidence="2">
    <location>
        <begin position="12"/>
        <end position="170"/>
    </location>
</feature>
<evidence type="ECO:0000259" key="1">
    <source>
        <dbReference type="Pfam" id="PF00534"/>
    </source>
</evidence>
<dbReference type="EMBL" id="LDCN01000003">
    <property type="protein sequence ID" value="KLH98990.1"/>
    <property type="molecule type" value="Genomic_DNA"/>
</dbReference>
<dbReference type="EMBL" id="BJOL01000005">
    <property type="protein sequence ID" value="GED56764.1"/>
    <property type="molecule type" value="Genomic_DNA"/>
</dbReference>
<evidence type="ECO:0000313" key="4">
    <source>
        <dbReference type="EMBL" id="KLH98990.1"/>
    </source>
</evidence>
<sequence>MKILQLINSLDYGGAEVLLKDLIIQFRKLGVIVDVAVLKKLDSKIEEELLHDGIKILYLDQKSIYNPMHVASLNKLIKDYDIIHVHLFPSQLWMAVSMMISNCKRPIITTEHSTHNRRRVSWFRPIDRWMYNRMDSIVCISDGTKHSLVDWLPNLSDKVVVINNGIHVTRFSSAKPKQSKIDIIGVDAPLILSIGRFQPEKDHRTLLKAVALVEEAHLLLVGDGVLLGEMKQLADDLHIKHRVHFLGRRNNVPELIKLADVYVQPSIWEGFGIAALEAMAGGTPVIASKVSGLQELVGDAGILFEPGDYDELANKLKIILNDEDYRQQLSNKGAARSLQFDIKSSALEYVNLYNQKLKSNSSSMD</sequence>
<name>A0A837KMT3_9BACL</name>
<evidence type="ECO:0000313" key="5">
    <source>
        <dbReference type="Proteomes" id="UP000035218"/>
    </source>
</evidence>
<reference evidence="3 6" key="2">
    <citation type="submission" date="2019-06" db="EMBL/GenBank/DDBJ databases">
        <title>Whole genome shotgun sequence of Brevibacillus formosus NBRC 15716.</title>
        <authorList>
            <person name="Hosoyama A."/>
            <person name="Uohara A."/>
            <person name="Ohji S."/>
            <person name="Ichikawa N."/>
        </authorList>
    </citation>
    <scope>NUCLEOTIDE SEQUENCE [LARGE SCALE GENOMIC DNA]</scope>
    <source>
        <strain evidence="3 6">NBRC 15716</strain>
    </source>
</reference>
<dbReference type="OrthoDB" id="9815550at2"/>
<keyword evidence="3" id="KW-0808">Transferase</keyword>
<dbReference type="InterPro" id="IPR028098">
    <property type="entry name" value="Glyco_trans_4-like_N"/>
</dbReference>